<dbReference type="Pfam" id="PF00849">
    <property type="entry name" value="PseudoU_synth_2"/>
    <property type="match status" value="1"/>
</dbReference>
<feature type="domain" description="RNA-binding S4" evidence="5">
    <location>
        <begin position="20"/>
        <end position="84"/>
    </location>
</feature>
<dbReference type="CDD" id="cd02869">
    <property type="entry name" value="PseudoU_synth_RluA_like"/>
    <property type="match status" value="1"/>
</dbReference>
<sequence>MNRVSTTPVEIVVTGGESSKRIDVFLANRDPTFSRSALQRLIGEGRILINGQTIRPSQKIKPGDRIRLEVPRPEPLDLKPEAIPFDILHEDAELLVLHKPAGLVVHPAPGNWSGTLVNALLHHFATSGVTPSHIGGKERPGLVHRLDKDTSGVMVIAKTDQAHRALAAQFKLHTITRVYEALIWGGPKKGHGLIELAIGRDTKERKKFSARTTKPKPSATDYQVEERYGKIAAYVRLFPRTGRTHQLRVHLTSIDHPILGDKTYGGAKVMSVAGVTIPRVMLHARTLGFTHPNGGEYHEFDVPCPPDMEQVQDLLRAAMAH</sequence>
<comment type="catalytic activity">
    <reaction evidence="4">
        <text>a uridine in RNA = a pseudouridine in RNA</text>
        <dbReference type="Rhea" id="RHEA:48348"/>
        <dbReference type="Rhea" id="RHEA-COMP:12068"/>
        <dbReference type="Rhea" id="RHEA-COMP:12069"/>
        <dbReference type="ChEBI" id="CHEBI:65314"/>
        <dbReference type="ChEBI" id="CHEBI:65315"/>
    </reaction>
</comment>
<dbReference type="PANTHER" id="PTHR21600">
    <property type="entry name" value="MITOCHONDRIAL RNA PSEUDOURIDINE SYNTHASE"/>
    <property type="match status" value="1"/>
</dbReference>
<dbReference type="InterPro" id="IPR050188">
    <property type="entry name" value="RluA_PseudoU_synthase"/>
</dbReference>
<evidence type="ECO:0000256" key="3">
    <source>
        <dbReference type="PROSITE-ProRule" id="PRU00182"/>
    </source>
</evidence>
<reference evidence="6 7" key="1">
    <citation type="submission" date="2021-02" db="EMBL/GenBank/DDBJ databases">
        <authorList>
            <person name="Han P."/>
        </authorList>
    </citation>
    <scope>NUCLEOTIDE SEQUENCE [LARGE SCALE GENOMIC DNA]</scope>
    <source>
        <strain evidence="6">Candidatus Nitrospira sp. ZN2</strain>
    </source>
</reference>
<dbReference type="EMBL" id="CAJNBJ010000001">
    <property type="protein sequence ID" value="CAE6705134.1"/>
    <property type="molecule type" value="Genomic_DNA"/>
</dbReference>
<dbReference type="NCBIfam" id="TIGR00005">
    <property type="entry name" value="rluA_subfam"/>
    <property type="match status" value="1"/>
</dbReference>
<accession>A0ABM8QMN4</accession>
<proteinExistence type="inferred from homology"/>
<keyword evidence="3" id="KW-0694">RNA-binding</keyword>
<evidence type="ECO:0000256" key="2">
    <source>
        <dbReference type="ARBA" id="ARBA00023235"/>
    </source>
</evidence>
<dbReference type="SMART" id="SM00363">
    <property type="entry name" value="S4"/>
    <property type="match status" value="1"/>
</dbReference>
<evidence type="ECO:0000313" key="7">
    <source>
        <dbReference type="Proteomes" id="UP000675880"/>
    </source>
</evidence>
<comment type="function">
    <text evidence="4">Responsible for synthesis of pseudouridine from uracil.</text>
</comment>
<dbReference type="Pfam" id="PF01479">
    <property type="entry name" value="S4"/>
    <property type="match status" value="1"/>
</dbReference>
<dbReference type="RefSeq" id="WP_213040743.1">
    <property type="nucleotide sequence ID" value="NZ_CAJNBJ010000001.1"/>
</dbReference>
<dbReference type="GO" id="GO:0016853">
    <property type="term" value="F:isomerase activity"/>
    <property type="evidence" value="ECO:0007669"/>
    <property type="project" value="UniProtKB-KW"/>
</dbReference>
<name>A0ABM8QMN4_9BACT</name>
<dbReference type="Gene3D" id="3.30.2350.10">
    <property type="entry name" value="Pseudouridine synthase"/>
    <property type="match status" value="1"/>
</dbReference>
<keyword evidence="7" id="KW-1185">Reference proteome</keyword>
<dbReference type="SUPFAM" id="SSF55174">
    <property type="entry name" value="Alpha-L RNA-binding motif"/>
    <property type="match status" value="1"/>
</dbReference>
<organism evidence="6 7">
    <name type="scientific">Nitrospira defluvii</name>
    <dbReference type="NCBI Taxonomy" id="330214"/>
    <lineage>
        <taxon>Bacteria</taxon>
        <taxon>Pseudomonadati</taxon>
        <taxon>Nitrospirota</taxon>
        <taxon>Nitrospiria</taxon>
        <taxon>Nitrospirales</taxon>
        <taxon>Nitrospiraceae</taxon>
        <taxon>Nitrospira</taxon>
    </lineage>
</organism>
<dbReference type="Proteomes" id="UP000675880">
    <property type="component" value="Unassembled WGS sequence"/>
</dbReference>
<dbReference type="PANTHER" id="PTHR21600:SF44">
    <property type="entry name" value="RIBOSOMAL LARGE SUBUNIT PSEUDOURIDINE SYNTHASE D"/>
    <property type="match status" value="1"/>
</dbReference>
<dbReference type="PROSITE" id="PS50889">
    <property type="entry name" value="S4"/>
    <property type="match status" value="1"/>
</dbReference>
<protein>
    <recommendedName>
        <fullName evidence="4">Pseudouridine synthase</fullName>
        <ecNumber evidence="4">5.4.99.-</ecNumber>
    </recommendedName>
</protein>
<dbReference type="EC" id="5.4.99.-" evidence="4"/>
<evidence type="ECO:0000256" key="1">
    <source>
        <dbReference type="ARBA" id="ARBA00010876"/>
    </source>
</evidence>
<dbReference type="InterPro" id="IPR036986">
    <property type="entry name" value="S4_RNA-bd_sf"/>
</dbReference>
<gene>
    <name evidence="6" type="ORF">NSPZN2_10933</name>
</gene>
<evidence type="ECO:0000313" key="6">
    <source>
        <dbReference type="EMBL" id="CAE6705134.1"/>
    </source>
</evidence>
<dbReference type="PROSITE" id="PS01129">
    <property type="entry name" value="PSI_RLU"/>
    <property type="match status" value="1"/>
</dbReference>
<dbReference type="InterPro" id="IPR002942">
    <property type="entry name" value="S4_RNA-bd"/>
</dbReference>
<keyword evidence="2 4" id="KW-0413">Isomerase</keyword>
<dbReference type="SUPFAM" id="SSF55120">
    <property type="entry name" value="Pseudouridine synthase"/>
    <property type="match status" value="1"/>
</dbReference>
<dbReference type="Gene3D" id="3.10.290.10">
    <property type="entry name" value="RNA-binding S4 domain"/>
    <property type="match status" value="1"/>
</dbReference>
<evidence type="ECO:0000256" key="4">
    <source>
        <dbReference type="RuleBase" id="RU362028"/>
    </source>
</evidence>
<dbReference type="InterPro" id="IPR006225">
    <property type="entry name" value="PsdUridine_synth_RluC/D"/>
</dbReference>
<evidence type="ECO:0000259" key="5">
    <source>
        <dbReference type="SMART" id="SM00363"/>
    </source>
</evidence>
<dbReference type="InterPro" id="IPR006145">
    <property type="entry name" value="PsdUridine_synth_RsuA/RluA"/>
</dbReference>
<dbReference type="InterPro" id="IPR020103">
    <property type="entry name" value="PsdUridine_synth_cat_dom_sf"/>
</dbReference>
<comment type="similarity">
    <text evidence="1 4">Belongs to the pseudouridine synthase RluA family.</text>
</comment>
<dbReference type="InterPro" id="IPR006224">
    <property type="entry name" value="PsdUridine_synth_RluA-like_CS"/>
</dbReference>
<comment type="caution">
    <text evidence="6">The sequence shown here is derived from an EMBL/GenBank/DDBJ whole genome shotgun (WGS) entry which is preliminary data.</text>
</comment>
<dbReference type="CDD" id="cd00165">
    <property type="entry name" value="S4"/>
    <property type="match status" value="1"/>
</dbReference>